<gene>
    <name evidence="2" type="ORF">C7S16_6300</name>
</gene>
<feature type="region of interest" description="Disordered" evidence="1">
    <location>
        <begin position="1"/>
        <end position="25"/>
    </location>
</feature>
<dbReference type="AlphaFoldDB" id="A0AAW9CP06"/>
<reference evidence="2" key="1">
    <citation type="submission" date="2018-08" db="EMBL/GenBank/DDBJ databases">
        <title>Identification of Burkholderia cepacia strains that express a Burkholderia pseudomallei-like capsular polysaccharide.</title>
        <authorList>
            <person name="Burtnick M.N."/>
            <person name="Vongsouvath M."/>
            <person name="Newton P."/>
            <person name="Wuthiekanun V."/>
            <person name="Limmathurotsakul D."/>
            <person name="Brett P.J."/>
            <person name="Chantratita N."/>
            <person name="Dance D.A."/>
        </authorList>
    </citation>
    <scope>NUCLEOTIDE SEQUENCE</scope>
    <source>
        <strain evidence="2">SBXCC001</strain>
    </source>
</reference>
<sequence>MRCAARRAAAAPGYGSDDSTSGTRLRTPIAGCLRERVSRYAKHSAHAPKTPPFHRTDRFAASATRRPGRVLAPAGHAATDFTHCYARRSSNDERIPYTARVQ</sequence>
<dbReference type="EMBL" id="QXCT01000001">
    <property type="protein sequence ID" value="MDW9251511.1"/>
    <property type="molecule type" value="Genomic_DNA"/>
</dbReference>
<evidence type="ECO:0000313" key="3">
    <source>
        <dbReference type="Proteomes" id="UP001272137"/>
    </source>
</evidence>
<feature type="compositionally biased region" description="Low complexity" evidence="1">
    <location>
        <begin position="1"/>
        <end position="11"/>
    </location>
</feature>
<proteinExistence type="predicted"/>
<dbReference type="Proteomes" id="UP001272137">
    <property type="component" value="Unassembled WGS sequence"/>
</dbReference>
<name>A0AAW9CP06_BURTH</name>
<accession>A0AAW9CP06</accession>
<organism evidence="2 3">
    <name type="scientific">Burkholderia thailandensis</name>
    <dbReference type="NCBI Taxonomy" id="57975"/>
    <lineage>
        <taxon>Bacteria</taxon>
        <taxon>Pseudomonadati</taxon>
        <taxon>Pseudomonadota</taxon>
        <taxon>Betaproteobacteria</taxon>
        <taxon>Burkholderiales</taxon>
        <taxon>Burkholderiaceae</taxon>
        <taxon>Burkholderia</taxon>
        <taxon>pseudomallei group</taxon>
    </lineage>
</organism>
<protein>
    <submittedName>
        <fullName evidence="2">Uncharacterized protein</fullName>
    </submittedName>
</protein>
<evidence type="ECO:0000256" key="1">
    <source>
        <dbReference type="SAM" id="MobiDB-lite"/>
    </source>
</evidence>
<evidence type="ECO:0000313" key="2">
    <source>
        <dbReference type="EMBL" id="MDW9251511.1"/>
    </source>
</evidence>
<comment type="caution">
    <text evidence="2">The sequence shown here is derived from an EMBL/GenBank/DDBJ whole genome shotgun (WGS) entry which is preliminary data.</text>
</comment>